<evidence type="ECO:0000313" key="5">
    <source>
        <dbReference type="Proteomes" id="UP000320648"/>
    </source>
</evidence>
<dbReference type="GO" id="GO:0016747">
    <property type="term" value="F:acyltransferase activity, transferring groups other than amino-acyl groups"/>
    <property type="evidence" value="ECO:0007669"/>
    <property type="project" value="InterPro"/>
</dbReference>
<organism evidence="4 5">
    <name type="scientific">Corynebacterium aurimucosum</name>
    <dbReference type="NCBI Taxonomy" id="169292"/>
    <lineage>
        <taxon>Bacteria</taxon>
        <taxon>Bacillati</taxon>
        <taxon>Actinomycetota</taxon>
        <taxon>Actinomycetes</taxon>
        <taxon>Mycobacteriales</taxon>
        <taxon>Corynebacteriaceae</taxon>
        <taxon>Corynebacterium</taxon>
    </lineage>
</organism>
<reference evidence="4 5" key="1">
    <citation type="submission" date="2019-07" db="EMBL/GenBank/DDBJ databases">
        <title>Draft genome of C. aurimucosum strain 15-4290.</title>
        <authorList>
            <person name="Pacheco L.G.C."/>
            <person name="Aguiar E.R.G.R."/>
            <person name="Navas J."/>
            <person name="Santos C.S."/>
            <person name="Rocha D.J.P.G."/>
        </authorList>
    </citation>
    <scope>NUCLEOTIDE SEQUENCE [LARGE SCALE GENOMIC DNA]</scope>
    <source>
        <strain evidence="4 5">15-4290</strain>
    </source>
</reference>
<dbReference type="SUPFAM" id="SSF55729">
    <property type="entry name" value="Acyl-CoA N-acyltransferases (Nat)"/>
    <property type="match status" value="1"/>
</dbReference>
<dbReference type="CDD" id="cd04301">
    <property type="entry name" value="NAT_SF"/>
    <property type="match status" value="1"/>
</dbReference>
<dbReference type="InterPro" id="IPR016181">
    <property type="entry name" value="Acyl_CoA_acyltransferase"/>
</dbReference>
<keyword evidence="2" id="KW-0012">Acyltransferase</keyword>
<protein>
    <submittedName>
        <fullName evidence="4">N-acetyltransferase</fullName>
    </submittedName>
</protein>
<dbReference type="Proteomes" id="UP000320648">
    <property type="component" value="Unassembled WGS sequence"/>
</dbReference>
<dbReference type="InterPro" id="IPR000182">
    <property type="entry name" value="GNAT_dom"/>
</dbReference>
<dbReference type="AlphaFoldDB" id="A0A2N6TQP4"/>
<dbReference type="PROSITE" id="PS51186">
    <property type="entry name" value="GNAT"/>
    <property type="match status" value="1"/>
</dbReference>
<evidence type="ECO:0000256" key="2">
    <source>
        <dbReference type="ARBA" id="ARBA00023315"/>
    </source>
</evidence>
<dbReference type="PANTHER" id="PTHR43072">
    <property type="entry name" value="N-ACETYLTRANSFERASE"/>
    <property type="match status" value="1"/>
</dbReference>
<name>A0A2N6TQP4_9CORY</name>
<dbReference type="RefSeq" id="WP_080975046.1">
    <property type="nucleotide sequence ID" value="NZ_JUMN01000003.1"/>
</dbReference>
<dbReference type="PANTHER" id="PTHR43072:SF23">
    <property type="entry name" value="UPF0039 PROTEIN C11D3.02C"/>
    <property type="match status" value="1"/>
</dbReference>
<dbReference type="Pfam" id="PF00583">
    <property type="entry name" value="Acetyltransf_1"/>
    <property type="match status" value="1"/>
</dbReference>
<keyword evidence="1 4" id="KW-0808">Transferase</keyword>
<proteinExistence type="predicted"/>
<evidence type="ECO:0000313" key="4">
    <source>
        <dbReference type="EMBL" id="TVU82745.1"/>
    </source>
</evidence>
<evidence type="ECO:0000259" key="3">
    <source>
        <dbReference type="PROSITE" id="PS51186"/>
    </source>
</evidence>
<accession>A0A2N6TQP4</accession>
<dbReference type="Gene3D" id="3.40.630.30">
    <property type="match status" value="1"/>
</dbReference>
<evidence type="ECO:0000256" key="1">
    <source>
        <dbReference type="ARBA" id="ARBA00022679"/>
    </source>
</evidence>
<dbReference type="EMBL" id="VMTX01000011">
    <property type="protein sequence ID" value="TVU82745.1"/>
    <property type="molecule type" value="Genomic_DNA"/>
</dbReference>
<gene>
    <name evidence="4" type="ORF">FQN05_08835</name>
</gene>
<comment type="caution">
    <text evidence="4">The sequence shown here is derived from an EMBL/GenBank/DDBJ whole genome shotgun (WGS) entry which is preliminary data.</text>
</comment>
<feature type="domain" description="N-acetyltransferase" evidence="3">
    <location>
        <begin position="1"/>
        <end position="159"/>
    </location>
</feature>
<sequence>MIIREATDADVPAMTATLNWAIRETHFIFRSEPATVEERTEYLHQLRREACPCFVAFDDDGAYLGWALYRPYRDPKVWLGCYETTIYVDPTAHGRGVGTRLLDAVVQHAREAEQVHTLLALIVADNVASIKLHEKFGFATVGTLKEVSRKAGRWIDLTHLQLMV</sequence>